<accession>A0A8J4H3K4</accession>
<dbReference type="CDD" id="cd04301">
    <property type="entry name" value="NAT_SF"/>
    <property type="match status" value="1"/>
</dbReference>
<name>A0A8J4H3K4_9BACL</name>
<dbReference type="SUPFAM" id="SSF55729">
    <property type="entry name" value="Acyl-CoA N-acyltransferases (Nat)"/>
    <property type="match status" value="1"/>
</dbReference>
<comment type="caution">
    <text evidence="2">The sequence shown here is derived from an EMBL/GenBank/DDBJ whole genome shotgun (WGS) entry which is preliminary data.</text>
</comment>
<evidence type="ECO:0000313" key="2">
    <source>
        <dbReference type="EMBL" id="GIQ69010.1"/>
    </source>
</evidence>
<proteinExistence type="predicted"/>
<dbReference type="GO" id="GO:0016747">
    <property type="term" value="F:acyltransferase activity, transferring groups other than amino-acyl groups"/>
    <property type="evidence" value="ECO:0007669"/>
    <property type="project" value="InterPro"/>
</dbReference>
<dbReference type="PROSITE" id="PS51186">
    <property type="entry name" value="GNAT"/>
    <property type="match status" value="1"/>
</dbReference>
<dbReference type="Proteomes" id="UP000677918">
    <property type="component" value="Unassembled WGS sequence"/>
</dbReference>
<evidence type="ECO:0000313" key="3">
    <source>
        <dbReference type="Proteomes" id="UP000677918"/>
    </source>
</evidence>
<dbReference type="RefSeq" id="WP_213411818.1">
    <property type="nucleotide sequence ID" value="NZ_BOVK01000022.1"/>
</dbReference>
<feature type="domain" description="N-acetyltransferase" evidence="1">
    <location>
        <begin position="1"/>
        <end position="153"/>
    </location>
</feature>
<gene>
    <name evidence="2" type="ORF">XYCOK13_18340</name>
</gene>
<reference evidence="2" key="1">
    <citation type="submission" date="2021-04" db="EMBL/GenBank/DDBJ databases">
        <title>Draft genome sequence of Xylanibacillus composti strain K13.</title>
        <authorList>
            <person name="Uke A."/>
            <person name="Chhe C."/>
            <person name="Baramee S."/>
            <person name="Kosugi A."/>
        </authorList>
    </citation>
    <scope>NUCLEOTIDE SEQUENCE</scope>
    <source>
        <strain evidence="2">K13</strain>
    </source>
</reference>
<dbReference type="Gene3D" id="3.40.630.30">
    <property type="match status" value="1"/>
</dbReference>
<protein>
    <recommendedName>
        <fullName evidence="1">N-acetyltransferase domain-containing protein</fullName>
    </recommendedName>
</protein>
<dbReference type="InterPro" id="IPR016181">
    <property type="entry name" value="Acyl_CoA_acyltransferase"/>
</dbReference>
<dbReference type="EMBL" id="BOVK01000022">
    <property type="protein sequence ID" value="GIQ69010.1"/>
    <property type="molecule type" value="Genomic_DNA"/>
</dbReference>
<evidence type="ECO:0000259" key="1">
    <source>
        <dbReference type="PROSITE" id="PS51186"/>
    </source>
</evidence>
<dbReference type="InterPro" id="IPR000182">
    <property type="entry name" value="GNAT_dom"/>
</dbReference>
<dbReference type="Pfam" id="PF00583">
    <property type="entry name" value="Acetyltransf_1"/>
    <property type="match status" value="1"/>
</dbReference>
<organism evidence="2 3">
    <name type="scientific">Xylanibacillus composti</name>
    <dbReference type="NCBI Taxonomy" id="1572762"/>
    <lineage>
        <taxon>Bacteria</taxon>
        <taxon>Bacillati</taxon>
        <taxon>Bacillota</taxon>
        <taxon>Bacilli</taxon>
        <taxon>Bacillales</taxon>
        <taxon>Paenibacillaceae</taxon>
        <taxon>Xylanibacillus</taxon>
    </lineage>
</organism>
<sequence length="153" mass="18142">MKIRLAEPYDIDSLVRMRWDFTYEHYPIIEASYGDFQEECSVFLHKAMSNGKWFIWVAELNDKIVSHIYIELIDKVPKPGRTTYPFVYMTNVYTIPEYRSKGIGGRLLKRIEEWGRENRHEFIMVWPSDDGVPFYARNGYIRCTEPMELSLGG</sequence>
<dbReference type="AlphaFoldDB" id="A0A8J4H3K4"/>
<keyword evidence="3" id="KW-1185">Reference proteome</keyword>